<sequence length="368" mass="39918">MDRRTVVTVALALLLVGSGVGAAAEFPGLQTGDVESDSVVLEAAIEEDGDARWTIEYRVALDDQNTTEAFESLQRDIEGNTSEYRSQFASRMRSTVATAENATGREMAVENVSVEATTSPLSGEYGIVRYGFDWVGFADVSDDRLATGEVLTGLFLDADTELTIRWPEGYVVSLVEPEPDREGERSVPWTGPREFDLGQPRVVLRTRNSAPPWGPLVGIALFGAAGVLWYYRRRQAGRTPVPGVGDDEPSVGTEPDRGPEDGHEPEPEQDAGVGDETAPNPETGAVAAGVDDAGSEDDTAEELLSPEERVLRLLEANGGRMKQKTVTEELDWSAARTSQVVGDLRDEGKVESFRLGRENVLKFPDDEE</sequence>
<evidence type="ECO:0000259" key="3">
    <source>
        <dbReference type="Pfam" id="PF24034"/>
    </source>
</evidence>
<evidence type="ECO:0000313" key="6">
    <source>
        <dbReference type="Proteomes" id="UP001597111"/>
    </source>
</evidence>
<dbReference type="InterPro" id="IPR055769">
    <property type="entry name" value="DUF7345"/>
</dbReference>
<proteinExistence type="predicted"/>
<keyword evidence="2" id="KW-0812">Transmembrane</keyword>
<evidence type="ECO:0000256" key="2">
    <source>
        <dbReference type="SAM" id="Phobius"/>
    </source>
</evidence>
<feature type="domain" description="DUF7343" evidence="3">
    <location>
        <begin position="303"/>
        <end position="364"/>
    </location>
</feature>
<keyword evidence="2" id="KW-1133">Transmembrane helix</keyword>
<feature type="domain" description="DUF7345" evidence="4">
    <location>
        <begin position="44"/>
        <end position="170"/>
    </location>
</feature>
<evidence type="ECO:0000256" key="1">
    <source>
        <dbReference type="SAM" id="MobiDB-lite"/>
    </source>
</evidence>
<comment type="caution">
    <text evidence="5">The sequence shown here is derived from an EMBL/GenBank/DDBJ whole genome shotgun (WGS) entry which is preliminary data.</text>
</comment>
<dbReference type="Pfam" id="PF24034">
    <property type="entry name" value="DUF7343"/>
    <property type="match status" value="1"/>
</dbReference>
<feature type="region of interest" description="Disordered" evidence="1">
    <location>
        <begin position="238"/>
        <end position="308"/>
    </location>
</feature>
<dbReference type="EMBL" id="JBHUDH010000095">
    <property type="protein sequence ID" value="MFD1526449.1"/>
    <property type="molecule type" value="Genomic_DNA"/>
</dbReference>
<dbReference type="AlphaFoldDB" id="A0ABD6B7Q2"/>
<keyword evidence="2" id="KW-0472">Membrane</keyword>
<evidence type="ECO:0000259" key="4">
    <source>
        <dbReference type="Pfam" id="PF24036"/>
    </source>
</evidence>
<name>A0ABD6B7Q2_9EURY</name>
<dbReference type="RefSeq" id="WP_379818461.1">
    <property type="nucleotide sequence ID" value="NZ_JBHUDH010000095.1"/>
</dbReference>
<feature type="compositionally biased region" description="Acidic residues" evidence="1">
    <location>
        <begin position="293"/>
        <end position="305"/>
    </location>
</feature>
<evidence type="ECO:0000313" key="5">
    <source>
        <dbReference type="EMBL" id="MFD1526449.1"/>
    </source>
</evidence>
<keyword evidence="6" id="KW-1185">Reference proteome</keyword>
<reference evidence="5 6" key="1">
    <citation type="journal article" date="2019" name="Int. J. Syst. Evol. Microbiol.">
        <title>The Global Catalogue of Microorganisms (GCM) 10K type strain sequencing project: providing services to taxonomists for standard genome sequencing and annotation.</title>
        <authorList>
            <consortium name="The Broad Institute Genomics Platform"/>
            <consortium name="The Broad Institute Genome Sequencing Center for Infectious Disease"/>
            <person name="Wu L."/>
            <person name="Ma J."/>
        </authorList>
    </citation>
    <scope>NUCLEOTIDE SEQUENCE [LARGE SCALE GENOMIC DNA]</scope>
    <source>
        <strain evidence="5 6">CGMCC 1.12285</strain>
    </source>
</reference>
<protein>
    <submittedName>
        <fullName evidence="5">Uncharacterized protein</fullName>
    </submittedName>
</protein>
<feature type="compositionally biased region" description="Basic and acidic residues" evidence="1">
    <location>
        <begin position="254"/>
        <end position="266"/>
    </location>
</feature>
<gene>
    <name evidence="5" type="ORF">ACFR9S_09085</name>
</gene>
<dbReference type="Proteomes" id="UP001597111">
    <property type="component" value="Unassembled WGS sequence"/>
</dbReference>
<accession>A0ABD6B7Q2</accession>
<feature type="transmembrane region" description="Helical" evidence="2">
    <location>
        <begin position="213"/>
        <end position="231"/>
    </location>
</feature>
<organism evidence="5 6">
    <name type="scientific">Halolamina salina</name>
    <dbReference type="NCBI Taxonomy" id="1220023"/>
    <lineage>
        <taxon>Archaea</taxon>
        <taxon>Methanobacteriati</taxon>
        <taxon>Methanobacteriota</taxon>
        <taxon>Stenosarchaea group</taxon>
        <taxon>Halobacteria</taxon>
        <taxon>Halobacteriales</taxon>
        <taxon>Haloferacaceae</taxon>
    </lineage>
</organism>
<dbReference type="Pfam" id="PF24036">
    <property type="entry name" value="DUF7345"/>
    <property type="match status" value="1"/>
</dbReference>
<dbReference type="InterPro" id="IPR055767">
    <property type="entry name" value="DUF7343"/>
</dbReference>